<organism evidence="1 2">
    <name type="scientific">Citrus sinensis</name>
    <name type="common">Sweet orange</name>
    <name type="synonym">Citrus aurantium var. sinensis</name>
    <dbReference type="NCBI Taxonomy" id="2711"/>
    <lineage>
        <taxon>Eukaryota</taxon>
        <taxon>Viridiplantae</taxon>
        <taxon>Streptophyta</taxon>
        <taxon>Embryophyta</taxon>
        <taxon>Tracheophyta</taxon>
        <taxon>Spermatophyta</taxon>
        <taxon>Magnoliopsida</taxon>
        <taxon>eudicotyledons</taxon>
        <taxon>Gunneridae</taxon>
        <taxon>Pentapetalae</taxon>
        <taxon>rosids</taxon>
        <taxon>malvids</taxon>
        <taxon>Sapindales</taxon>
        <taxon>Rutaceae</taxon>
        <taxon>Aurantioideae</taxon>
        <taxon>Citrus</taxon>
    </lineage>
</organism>
<proteinExistence type="predicted"/>
<reference evidence="1 2" key="1">
    <citation type="submission" date="2014-04" db="EMBL/GenBank/DDBJ databases">
        <authorList>
            <consortium name="International Citrus Genome Consortium"/>
            <person name="Gmitter F."/>
            <person name="Chen C."/>
            <person name="Farmerie W."/>
            <person name="Harkins T."/>
            <person name="Desany B."/>
            <person name="Mohiuddin M."/>
            <person name="Kodira C."/>
            <person name="Borodovsky M."/>
            <person name="Lomsadze A."/>
            <person name="Burns P."/>
            <person name="Jenkins J."/>
            <person name="Prochnik S."/>
            <person name="Shu S."/>
            <person name="Chapman J."/>
            <person name="Pitluck S."/>
            <person name="Schmutz J."/>
            <person name="Rokhsar D."/>
        </authorList>
    </citation>
    <scope>NUCLEOTIDE SEQUENCE</scope>
</reference>
<dbReference type="EMBL" id="KK784892">
    <property type="protein sequence ID" value="KDO69847.1"/>
    <property type="molecule type" value="Genomic_DNA"/>
</dbReference>
<evidence type="ECO:0000313" key="1">
    <source>
        <dbReference type="EMBL" id="KDO69847.1"/>
    </source>
</evidence>
<evidence type="ECO:0000313" key="2">
    <source>
        <dbReference type="Proteomes" id="UP000027120"/>
    </source>
</evidence>
<dbReference type="Proteomes" id="UP000027120">
    <property type="component" value="Unassembled WGS sequence"/>
</dbReference>
<keyword evidence="2" id="KW-1185">Reference proteome</keyword>
<gene>
    <name evidence="1" type="ORF">CISIN_1g034073mg</name>
</gene>
<accession>A0A067G2C0</accession>
<dbReference type="AlphaFoldDB" id="A0A067G2C0"/>
<sequence>MLLICGSLLQVAHEQVAGHNMTFNYRNHDVKNIFATVRKNMPYGQLFYINLCMQCRRDVLRTNAVYWLLFQEELRQLPGHHLASDSGNHAAENIFPGVRKMMTY</sequence>
<name>A0A067G2C0_CITSI</name>
<protein>
    <submittedName>
        <fullName evidence="1">Uncharacterized protein</fullName>
    </submittedName>
</protein>